<dbReference type="Pfam" id="PF05489">
    <property type="entry name" value="Phage_tail_X"/>
    <property type="match status" value="1"/>
</dbReference>
<dbReference type="EMBL" id="CP165644">
    <property type="protein sequence ID" value="XDU66422.1"/>
    <property type="molecule type" value="Genomic_DNA"/>
</dbReference>
<name>A0AB39VGJ8_9FUSO</name>
<dbReference type="AlphaFoldDB" id="A0AB39VGJ8"/>
<protein>
    <submittedName>
        <fullName evidence="1">Tail protein X</fullName>
    </submittedName>
</protein>
<evidence type="ECO:0000313" key="1">
    <source>
        <dbReference type="EMBL" id="XDU66422.1"/>
    </source>
</evidence>
<dbReference type="KEGG" id="lrug:AB8B22_08390"/>
<organism evidence="1">
    <name type="scientific">Leptotrichia rugosa</name>
    <dbReference type="NCBI Taxonomy" id="3239302"/>
    <lineage>
        <taxon>Bacteria</taxon>
        <taxon>Fusobacteriati</taxon>
        <taxon>Fusobacteriota</taxon>
        <taxon>Fusobacteriia</taxon>
        <taxon>Fusobacteriales</taxon>
        <taxon>Leptotrichiaceae</taxon>
        <taxon>Leptotrichia</taxon>
    </lineage>
</organism>
<gene>
    <name evidence="1" type="ORF">AB8B22_08390</name>
</gene>
<reference evidence="1" key="1">
    <citation type="submission" date="2024-07" db="EMBL/GenBank/DDBJ databases">
        <authorList>
            <person name="Li X.-J."/>
            <person name="Wang X."/>
        </authorList>
    </citation>
    <scope>NUCLEOTIDE SEQUENCE</scope>
    <source>
        <strain evidence="1">HSP-334</strain>
    </source>
</reference>
<proteinExistence type="predicted"/>
<dbReference type="RefSeq" id="WP_369710770.1">
    <property type="nucleotide sequence ID" value="NZ_CP165644.1"/>
</dbReference>
<accession>A0AB39VGJ8</accession>
<dbReference type="InterPro" id="IPR008861">
    <property type="entry name" value="GpX-like"/>
</dbReference>
<sequence length="73" mass="8459">MAKTRVYRTKNGDTWDLISYKVYGTEGYFHDLIRANLNLIDIAIFDSNIPIIIPDFVDTGANEDIDKLPPWKR</sequence>